<dbReference type="RefSeq" id="WP_289217270.1">
    <property type="nucleotide sequence ID" value="NZ_JAPVRC010000016.1"/>
</dbReference>
<evidence type="ECO:0000313" key="3">
    <source>
        <dbReference type="Proteomes" id="UP001596494"/>
    </source>
</evidence>
<feature type="transmembrane region" description="Helical" evidence="1">
    <location>
        <begin position="34"/>
        <end position="52"/>
    </location>
</feature>
<keyword evidence="3" id="KW-1185">Reference proteome</keyword>
<keyword evidence="1" id="KW-0472">Membrane</keyword>
<reference evidence="3" key="1">
    <citation type="journal article" date="2019" name="Int. J. Syst. Evol. Microbiol.">
        <title>The Global Catalogue of Microorganisms (GCM) 10K type strain sequencing project: providing services to taxonomists for standard genome sequencing and annotation.</title>
        <authorList>
            <consortium name="The Broad Institute Genomics Platform"/>
            <consortium name="The Broad Institute Genome Sequencing Center for Infectious Disease"/>
            <person name="Wu L."/>
            <person name="Ma J."/>
        </authorList>
    </citation>
    <scope>NUCLEOTIDE SEQUENCE [LARGE SCALE GENOMIC DNA]</scope>
    <source>
        <strain evidence="3">CCUG 73951</strain>
    </source>
</reference>
<dbReference type="PROSITE" id="PS51257">
    <property type="entry name" value="PROKAR_LIPOPROTEIN"/>
    <property type="match status" value="1"/>
</dbReference>
<protein>
    <submittedName>
        <fullName evidence="2">Uncharacterized protein</fullName>
    </submittedName>
</protein>
<dbReference type="Proteomes" id="UP001596494">
    <property type="component" value="Unassembled WGS sequence"/>
</dbReference>
<proteinExistence type="predicted"/>
<accession>A0ABW2K5V5</accession>
<organism evidence="2 3">
    <name type="scientific">Halobacillus campisalis</name>
    <dbReference type="NCBI Taxonomy" id="435909"/>
    <lineage>
        <taxon>Bacteria</taxon>
        <taxon>Bacillati</taxon>
        <taxon>Bacillota</taxon>
        <taxon>Bacilli</taxon>
        <taxon>Bacillales</taxon>
        <taxon>Bacillaceae</taxon>
        <taxon>Halobacillus</taxon>
    </lineage>
</organism>
<evidence type="ECO:0000256" key="1">
    <source>
        <dbReference type="SAM" id="Phobius"/>
    </source>
</evidence>
<name>A0ABW2K5V5_9BACI</name>
<comment type="caution">
    <text evidence="2">The sequence shown here is derived from an EMBL/GenBank/DDBJ whole genome shotgun (WGS) entry which is preliminary data.</text>
</comment>
<sequence length="63" mass="6832">MEKNRKLTILFIMLGSSCISGGMALHELAAYSTLTGWVMGLACQLTALRFAIKSFHLPKSSVS</sequence>
<gene>
    <name evidence="2" type="ORF">ACFQMN_11745</name>
</gene>
<evidence type="ECO:0000313" key="2">
    <source>
        <dbReference type="EMBL" id="MFC7321547.1"/>
    </source>
</evidence>
<keyword evidence="1" id="KW-0812">Transmembrane</keyword>
<dbReference type="EMBL" id="JBHTBY010000010">
    <property type="protein sequence ID" value="MFC7321547.1"/>
    <property type="molecule type" value="Genomic_DNA"/>
</dbReference>
<keyword evidence="1" id="KW-1133">Transmembrane helix</keyword>